<sequence length="234" mass="25989">MEPSPATHRWPVELRAGAVVLRPLRRGDARRWREVRERNRGWTGPWDATVPPTSERGAPSFGQMVRALSAQAREGSSLPFALCWDEQLASGGKPTAPRRLPVSGQVTVSGITYGSARFAHCGYWIDEALAGRGIMPVAVALAVDHCFTAMRLHRVEINIRPENTPSLRVVEKLGLREEGYKPRYLHIDGDWRDHRCFAVDTDELRDADGRPVTLLSRLLDGAPAPGEPGWSRAK</sequence>
<dbReference type="PROSITE" id="PS51186">
    <property type="entry name" value="GNAT"/>
    <property type="match status" value="1"/>
</dbReference>
<evidence type="ECO:0000313" key="6">
    <source>
        <dbReference type="Proteomes" id="UP001597326"/>
    </source>
</evidence>
<evidence type="ECO:0000313" key="5">
    <source>
        <dbReference type="EMBL" id="MFD1890940.1"/>
    </source>
</evidence>
<dbReference type="PANTHER" id="PTHR43792">
    <property type="entry name" value="GNAT FAMILY, PUTATIVE (AFU_ORTHOLOGUE AFUA_3G00765)-RELATED-RELATED"/>
    <property type="match status" value="1"/>
</dbReference>
<feature type="domain" description="N-acetyltransferase" evidence="4">
    <location>
        <begin position="19"/>
        <end position="202"/>
    </location>
</feature>
<organism evidence="5 6">
    <name type="scientific">Luteococcus peritonei</name>
    <dbReference type="NCBI Taxonomy" id="88874"/>
    <lineage>
        <taxon>Bacteria</taxon>
        <taxon>Bacillati</taxon>
        <taxon>Actinomycetota</taxon>
        <taxon>Actinomycetes</taxon>
        <taxon>Propionibacteriales</taxon>
        <taxon>Propionibacteriaceae</taxon>
        <taxon>Luteococcus</taxon>
    </lineage>
</organism>
<dbReference type="PANTHER" id="PTHR43792:SF8">
    <property type="entry name" value="[RIBOSOMAL PROTEIN US5]-ALANINE N-ACETYLTRANSFERASE"/>
    <property type="match status" value="1"/>
</dbReference>
<protein>
    <submittedName>
        <fullName evidence="5">GNAT family protein</fullName>
    </submittedName>
</protein>
<gene>
    <name evidence="5" type="ORF">ACFSCS_12215</name>
</gene>
<evidence type="ECO:0000259" key="4">
    <source>
        <dbReference type="PROSITE" id="PS51186"/>
    </source>
</evidence>
<dbReference type="Gene3D" id="3.40.630.30">
    <property type="match status" value="1"/>
</dbReference>
<dbReference type="Pfam" id="PF13302">
    <property type="entry name" value="Acetyltransf_3"/>
    <property type="match status" value="1"/>
</dbReference>
<evidence type="ECO:0000256" key="1">
    <source>
        <dbReference type="ARBA" id="ARBA00022679"/>
    </source>
</evidence>
<dbReference type="EMBL" id="JBHUFZ010000028">
    <property type="protein sequence ID" value="MFD1890940.1"/>
    <property type="molecule type" value="Genomic_DNA"/>
</dbReference>
<reference evidence="6" key="1">
    <citation type="journal article" date="2019" name="Int. J. Syst. Evol. Microbiol.">
        <title>The Global Catalogue of Microorganisms (GCM) 10K type strain sequencing project: providing services to taxonomists for standard genome sequencing and annotation.</title>
        <authorList>
            <consortium name="The Broad Institute Genomics Platform"/>
            <consortium name="The Broad Institute Genome Sequencing Center for Infectious Disease"/>
            <person name="Wu L."/>
            <person name="Ma J."/>
        </authorList>
    </citation>
    <scope>NUCLEOTIDE SEQUENCE [LARGE SCALE GENOMIC DNA]</scope>
    <source>
        <strain evidence="6">CAIM 431</strain>
    </source>
</reference>
<accession>A0ABW4RZ66</accession>
<proteinExistence type="inferred from homology"/>
<comment type="caution">
    <text evidence="5">The sequence shown here is derived from an EMBL/GenBank/DDBJ whole genome shotgun (WGS) entry which is preliminary data.</text>
</comment>
<keyword evidence="1" id="KW-0808">Transferase</keyword>
<dbReference type="SUPFAM" id="SSF55729">
    <property type="entry name" value="Acyl-CoA N-acyltransferases (Nat)"/>
    <property type="match status" value="1"/>
</dbReference>
<keyword evidence="6" id="KW-1185">Reference proteome</keyword>
<dbReference type="RefSeq" id="WP_343874456.1">
    <property type="nucleotide sequence ID" value="NZ_BAAAIX010000026.1"/>
</dbReference>
<name>A0ABW4RZ66_9ACTN</name>
<dbReference type="InterPro" id="IPR016181">
    <property type="entry name" value="Acyl_CoA_acyltransferase"/>
</dbReference>
<evidence type="ECO:0000256" key="3">
    <source>
        <dbReference type="ARBA" id="ARBA00038502"/>
    </source>
</evidence>
<dbReference type="InterPro" id="IPR000182">
    <property type="entry name" value="GNAT_dom"/>
</dbReference>
<dbReference type="InterPro" id="IPR051531">
    <property type="entry name" value="N-acetyltransferase"/>
</dbReference>
<dbReference type="Proteomes" id="UP001597326">
    <property type="component" value="Unassembled WGS sequence"/>
</dbReference>
<evidence type="ECO:0000256" key="2">
    <source>
        <dbReference type="ARBA" id="ARBA00023315"/>
    </source>
</evidence>
<comment type="similarity">
    <text evidence="3">Belongs to the acetyltransferase family. RimJ subfamily.</text>
</comment>
<keyword evidence="2" id="KW-0012">Acyltransferase</keyword>